<dbReference type="RefSeq" id="WP_129748468.1">
    <property type="nucleotide sequence ID" value="NZ_JUIV01000017.1"/>
</dbReference>
<keyword evidence="1" id="KW-0732">Signal</keyword>
<dbReference type="EMBL" id="JUIV01000017">
    <property type="protein sequence ID" value="RYJ37366.1"/>
    <property type="molecule type" value="Genomic_DNA"/>
</dbReference>
<protein>
    <submittedName>
        <fullName evidence="2">Putative lipoprotein</fullName>
    </submittedName>
</protein>
<proteinExistence type="predicted"/>
<name>A0A444VVN0_9FLAO</name>
<feature type="signal peptide" evidence="1">
    <location>
        <begin position="1"/>
        <end position="20"/>
    </location>
</feature>
<comment type="caution">
    <text evidence="2">The sequence shown here is derived from an EMBL/GenBank/DDBJ whole genome shotgun (WGS) entry which is preliminary data.</text>
</comment>
<sequence length="175" mass="19425">MKKILTLFAVIGLIAFSSCEGPEGPPGPPGYDGLTGEAFEILNTNFSYNSNTGYFISGTFQSKVGDDLFDDETVLIYRLKGTINPQTPIWQLIPTTLYFNNGDEITYDYDFSKKDFQIYVGANYDLAETPSYTNNQSFRIVIIPSALASTVNKNSLNDVMKAAKLSESQVQKIRL</sequence>
<dbReference type="Proteomes" id="UP000290433">
    <property type="component" value="Unassembled WGS sequence"/>
</dbReference>
<gene>
    <name evidence="2" type="ORF">NU08_3719</name>
</gene>
<dbReference type="PROSITE" id="PS51257">
    <property type="entry name" value="PROKAR_LIPOPROTEIN"/>
    <property type="match status" value="1"/>
</dbReference>
<organism evidence="2 3">
    <name type="scientific">Flavobacterium anhuiense</name>
    <dbReference type="NCBI Taxonomy" id="459526"/>
    <lineage>
        <taxon>Bacteria</taxon>
        <taxon>Pseudomonadati</taxon>
        <taxon>Bacteroidota</taxon>
        <taxon>Flavobacteriia</taxon>
        <taxon>Flavobacteriales</taxon>
        <taxon>Flavobacteriaceae</taxon>
        <taxon>Flavobacterium</taxon>
    </lineage>
</organism>
<accession>A0A444VVN0</accession>
<evidence type="ECO:0000313" key="3">
    <source>
        <dbReference type="Proteomes" id="UP000290433"/>
    </source>
</evidence>
<keyword evidence="2" id="KW-0449">Lipoprotein</keyword>
<dbReference type="AlphaFoldDB" id="A0A444VVN0"/>
<dbReference type="OrthoDB" id="1524444at2"/>
<feature type="chain" id="PRO_5019042030" evidence="1">
    <location>
        <begin position="21"/>
        <end position="175"/>
    </location>
</feature>
<evidence type="ECO:0000313" key="2">
    <source>
        <dbReference type="EMBL" id="RYJ37366.1"/>
    </source>
</evidence>
<reference evidence="2 3" key="1">
    <citation type="submission" date="2014-12" db="EMBL/GenBank/DDBJ databases">
        <title>Genome sequence of Flavobacterium anhuiense RCM74.</title>
        <authorList>
            <person name="Kim J.F."/>
            <person name="Song J.Y."/>
            <person name="Kwak M.-J."/>
            <person name="Lee S.-W."/>
        </authorList>
    </citation>
    <scope>NUCLEOTIDE SEQUENCE [LARGE SCALE GENOMIC DNA]</scope>
    <source>
        <strain evidence="2 3">RCM74</strain>
    </source>
</reference>
<evidence type="ECO:0000256" key="1">
    <source>
        <dbReference type="SAM" id="SignalP"/>
    </source>
</evidence>